<name>A0A0G0X157_UNCKA</name>
<keyword evidence="1" id="KW-0812">Transmembrane</keyword>
<evidence type="ECO:0000256" key="1">
    <source>
        <dbReference type="SAM" id="Phobius"/>
    </source>
</evidence>
<comment type="caution">
    <text evidence="2">The sequence shown here is derived from an EMBL/GenBank/DDBJ whole genome shotgun (WGS) entry which is preliminary data.</text>
</comment>
<organism evidence="2 3">
    <name type="scientific">candidate division WWE3 bacterium GW2011_GWC1_41_7</name>
    <dbReference type="NCBI Taxonomy" id="1619119"/>
    <lineage>
        <taxon>Bacteria</taxon>
        <taxon>Katanobacteria</taxon>
    </lineage>
</organism>
<dbReference type="Proteomes" id="UP000034507">
    <property type="component" value="Unassembled WGS sequence"/>
</dbReference>
<protein>
    <submittedName>
        <fullName evidence="2">Uncharacterized protein</fullName>
    </submittedName>
</protein>
<sequence>MNTTRDLLLLFGLIVLIVWFGYEKYYTWVTRVPESDELDEYHCNFCGGEYRISHTWSPLTFAEGYPGNKPVVISWEYGCSNAWKGNPFRPQGCKLHQKRARYIPDVHGKK</sequence>
<evidence type="ECO:0000313" key="3">
    <source>
        <dbReference type="Proteomes" id="UP000034507"/>
    </source>
</evidence>
<keyword evidence="1" id="KW-1133">Transmembrane helix</keyword>
<gene>
    <name evidence="2" type="ORF">UU77_C0069G0001</name>
</gene>
<feature type="transmembrane region" description="Helical" evidence="1">
    <location>
        <begin position="6"/>
        <end position="22"/>
    </location>
</feature>
<reference evidence="2 3" key="1">
    <citation type="journal article" date="2015" name="Nature">
        <title>rRNA introns, odd ribosomes, and small enigmatic genomes across a large radiation of phyla.</title>
        <authorList>
            <person name="Brown C.T."/>
            <person name="Hug L.A."/>
            <person name="Thomas B.C."/>
            <person name="Sharon I."/>
            <person name="Castelle C.J."/>
            <person name="Singh A."/>
            <person name="Wilkins M.J."/>
            <person name="Williams K.H."/>
            <person name="Banfield J.F."/>
        </authorList>
    </citation>
    <scope>NUCLEOTIDE SEQUENCE [LARGE SCALE GENOMIC DNA]</scope>
</reference>
<dbReference type="AlphaFoldDB" id="A0A0G0X157"/>
<proteinExistence type="predicted"/>
<accession>A0A0G0X157</accession>
<evidence type="ECO:0000313" key="2">
    <source>
        <dbReference type="EMBL" id="KKS18740.1"/>
    </source>
</evidence>
<keyword evidence="1" id="KW-0472">Membrane</keyword>
<dbReference type="EMBL" id="LCBX01000069">
    <property type="protein sequence ID" value="KKS18740.1"/>
    <property type="molecule type" value="Genomic_DNA"/>
</dbReference>